<protein>
    <submittedName>
        <fullName evidence="1">Uncharacterized protein</fullName>
    </submittedName>
</protein>
<dbReference type="EMBL" id="JANAKD010000021">
    <property type="protein sequence ID" value="KAJ3499124.1"/>
    <property type="molecule type" value="Genomic_DNA"/>
</dbReference>
<evidence type="ECO:0000313" key="1">
    <source>
        <dbReference type="EMBL" id="KAJ3499124.1"/>
    </source>
</evidence>
<evidence type="ECO:0000313" key="2">
    <source>
        <dbReference type="Proteomes" id="UP001148737"/>
    </source>
</evidence>
<accession>A0ACC1R8U2</accession>
<dbReference type="Proteomes" id="UP001148737">
    <property type="component" value="Unassembled WGS sequence"/>
</dbReference>
<proteinExistence type="predicted"/>
<comment type="caution">
    <text evidence="1">The sequence shown here is derived from an EMBL/GenBank/DDBJ whole genome shotgun (WGS) entry which is preliminary data.</text>
</comment>
<gene>
    <name evidence="1" type="ORF">NLG97_g585</name>
</gene>
<keyword evidence="2" id="KW-1185">Reference proteome</keyword>
<name>A0ACC1R8U2_9HYPO</name>
<sequence>MSIYSSGKVKAVPDHMAFAEVLPSTPFRKIEHINTDYESMLGMKMPSYQAMGFLTPPNSFNMYTIPPQAAMRTRSFTVTPTRSLSGSDITDGLLSLSRSNYSPIVLFPQQKILPSQSFESLDLERHPQSSIHRYYLQGTPPSQNRLHAQSKMMVRDIQRKTSELQRSQLRESKKLSTNDGNGVDVHKATCKCDYQGCHKAFCRKEHLKRHKQTFHGEGPNRFSCEFCGKGQFNRRDNLNNHRKLHARPNNRNRGVGFIPAAVPIIDQETRSRKRRAPPRPKRLENMEITKQLQFSYVE</sequence>
<organism evidence="1 2">
    <name type="scientific">Lecanicillium saksenae</name>
    <dbReference type="NCBI Taxonomy" id="468837"/>
    <lineage>
        <taxon>Eukaryota</taxon>
        <taxon>Fungi</taxon>
        <taxon>Dikarya</taxon>
        <taxon>Ascomycota</taxon>
        <taxon>Pezizomycotina</taxon>
        <taxon>Sordariomycetes</taxon>
        <taxon>Hypocreomycetidae</taxon>
        <taxon>Hypocreales</taxon>
        <taxon>Cordycipitaceae</taxon>
        <taxon>Lecanicillium</taxon>
    </lineage>
</organism>
<reference evidence="1" key="1">
    <citation type="submission" date="2022-07" db="EMBL/GenBank/DDBJ databases">
        <title>Genome Sequence of Lecanicillium saksenae.</title>
        <authorList>
            <person name="Buettner E."/>
        </authorList>
    </citation>
    <scope>NUCLEOTIDE SEQUENCE</scope>
    <source>
        <strain evidence="1">VT-O1</strain>
    </source>
</reference>